<dbReference type="Pfam" id="PF07776">
    <property type="entry name" value="zf-AD"/>
    <property type="match status" value="1"/>
</dbReference>
<feature type="domain" description="C2H2-type" evidence="7">
    <location>
        <begin position="151"/>
        <end position="173"/>
    </location>
</feature>
<evidence type="ECO:0000313" key="9">
    <source>
        <dbReference type="EMBL" id="KAF7269395.1"/>
    </source>
</evidence>
<gene>
    <name evidence="9" type="ORF">GWI33_017578</name>
</gene>
<dbReference type="PROSITE" id="PS00028">
    <property type="entry name" value="ZINC_FINGER_C2H2_1"/>
    <property type="match status" value="8"/>
</dbReference>
<accession>A0A834I1Q7</accession>
<dbReference type="Gene3D" id="3.40.1800.20">
    <property type="match status" value="1"/>
</dbReference>
<dbReference type="SMART" id="SM00868">
    <property type="entry name" value="zf-AD"/>
    <property type="match status" value="1"/>
</dbReference>
<feature type="binding site" evidence="6">
    <location>
        <position position="47"/>
    </location>
    <ligand>
        <name>Zn(2+)</name>
        <dbReference type="ChEBI" id="CHEBI:29105"/>
    </ligand>
</feature>
<keyword evidence="2" id="KW-0677">Repeat</keyword>
<evidence type="ECO:0000256" key="5">
    <source>
        <dbReference type="PROSITE-ProRule" id="PRU00042"/>
    </source>
</evidence>
<dbReference type="SUPFAM" id="SSF57667">
    <property type="entry name" value="beta-beta-alpha zinc fingers"/>
    <property type="match status" value="5"/>
</dbReference>
<feature type="domain" description="C2H2-type" evidence="7">
    <location>
        <begin position="313"/>
        <end position="340"/>
    </location>
</feature>
<dbReference type="AlphaFoldDB" id="A0A834I1Q7"/>
<evidence type="ECO:0000256" key="1">
    <source>
        <dbReference type="ARBA" id="ARBA00022723"/>
    </source>
</evidence>
<evidence type="ECO:0000259" key="7">
    <source>
        <dbReference type="PROSITE" id="PS50157"/>
    </source>
</evidence>
<dbReference type="InterPro" id="IPR012934">
    <property type="entry name" value="Znf_AD"/>
</dbReference>
<dbReference type="Gene3D" id="3.30.160.60">
    <property type="entry name" value="Classic Zinc Finger"/>
    <property type="match status" value="5"/>
</dbReference>
<evidence type="ECO:0000256" key="2">
    <source>
        <dbReference type="ARBA" id="ARBA00022737"/>
    </source>
</evidence>
<dbReference type="GO" id="GO:0008270">
    <property type="term" value="F:zinc ion binding"/>
    <property type="evidence" value="ECO:0007669"/>
    <property type="project" value="UniProtKB-UniRule"/>
</dbReference>
<dbReference type="Pfam" id="PF13894">
    <property type="entry name" value="zf-C2H2_4"/>
    <property type="match status" value="1"/>
</dbReference>
<feature type="domain" description="C2H2-type" evidence="7">
    <location>
        <begin position="341"/>
        <end position="368"/>
    </location>
</feature>
<dbReference type="PROSITE" id="PS51915">
    <property type="entry name" value="ZAD"/>
    <property type="match status" value="1"/>
</dbReference>
<feature type="domain" description="ZAD" evidence="8">
    <location>
        <begin position="2"/>
        <end position="71"/>
    </location>
</feature>
<dbReference type="PANTHER" id="PTHR24379:SF121">
    <property type="entry name" value="C2H2-TYPE DOMAIN-CONTAINING PROTEIN"/>
    <property type="match status" value="1"/>
</dbReference>
<sequence length="395" mass="46136">MDMCRLCLSTETDLLEINNEELITNIRACTTVLVTIEKIAQYICNYCFEKISKWLEFKTMCLKSNIVFEEKLKLRMGISENVEYQSSSSQLDKPNIIQTTKIRSISETKLDVTDNLHTSDTTFNCQFCQKAFEYYIDCLDHQNEHDGEAIFNCESCKISFCSKIDLARHEKSHKLPCKICGVQIQKQSMKLHLNKHTDKFRCSHCAATFTCGPLLNEHLTARHLKIKIHCCDFCGKNFATKRSLMLHLKTHSDKREYQCTKCNYAGRTSISLRIHMSKHENNICICEYCSKTFKSNRNLNDHLRRVHCSQKKHICNFCGMKFALRYLLEIHQRTHSGIHPYECKKCPKTFARSDGLREHMRTHDRTELFICTVCSRQFLTKRGLRRHNMAHSTDG</sequence>
<organism evidence="9 10">
    <name type="scientific">Rhynchophorus ferrugineus</name>
    <name type="common">Red palm weevil</name>
    <name type="synonym">Curculio ferrugineus</name>
    <dbReference type="NCBI Taxonomy" id="354439"/>
    <lineage>
        <taxon>Eukaryota</taxon>
        <taxon>Metazoa</taxon>
        <taxon>Ecdysozoa</taxon>
        <taxon>Arthropoda</taxon>
        <taxon>Hexapoda</taxon>
        <taxon>Insecta</taxon>
        <taxon>Pterygota</taxon>
        <taxon>Neoptera</taxon>
        <taxon>Endopterygota</taxon>
        <taxon>Coleoptera</taxon>
        <taxon>Polyphaga</taxon>
        <taxon>Cucujiformia</taxon>
        <taxon>Curculionidae</taxon>
        <taxon>Dryophthorinae</taxon>
        <taxon>Rhynchophorus</taxon>
    </lineage>
</organism>
<dbReference type="PROSITE" id="PS50157">
    <property type="entry name" value="ZINC_FINGER_C2H2_2"/>
    <property type="match status" value="8"/>
</dbReference>
<keyword evidence="4 6" id="KW-0862">Zinc</keyword>
<dbReference type="OrthoDB" id="6077919at2759"/>
<feature type="binding site" evidence="6">
    <location>
        <position position="44"/>
    </location>
    <ligand>
        <name>Zn(2+)</name>
        <dbReference type="ChEBI" id="CHEBI:29105"/>
    </ligand>
</feature>
<reference evidence="9" key="1">
    <citation type="submission" date="2020-08" db="EMBL/GenBank/DDBJ databases">
        <title>Genome sequencing and assembly of the red palm weevil Rhynchophorus ferrugineus.</title>
        <authorList>
            <person name="Dias G.B."/>
            <person name="Bergman C.M."/>
            <person name="Manee M."/>
        </authorList>
    </citation>
    <scope>NUCLEOTIDE SEQUENCE</scope>
    <source>
        <strain evidence="9">AA-2017</strain>
        <tissue evidence="9">Whole larva</tissue>
    </source>
</reference>
<dbReference type="SMART" id="SM00355">
    <property type="entry name" value="ZnF_C2H2"/>
    <property type="match status" value="10"/>
</dbReference>
<dbReference type="Pfam" id="PF00096">
    <property type="entry name" value="zf-C2H2"/>
    <property type="match status" value="3"/>
</dbReference>
<keyword evidence="1 6" id="KW-0479">Metal-binding</keyword>
<comment type="caution">
    <text evidence="9">The sequence shown here is derived from an EMBL/GenBank/DDBJ whole genome shotgun (WGS) entry which is preliminary data.</text>
</comment>
<name>A0A834I1Q7_RHYFE</name>
<feature type="domain" description="C2H2-type" evidence="7">
    <location>
        <begin position="123"/>
        <end position="150"/>
    </location>
</feature>
<dbReference type="Pfam" id="PF13912">
    <property type="entry name" value="zf-C2H2_6"/>
    <property type="match status" value="2"/>
</dbReference>
<evidence type="ECO:0000256" key="6">
    <source>
        <dbReference type="PROSITE-ProRule" id="PRU01263"/>
    </source>
</evidence>
<dbReference type="Proteomes" id="UP000625711">
    <property type="component" value="Unassembled WGS sequence"/>
</dbReference>
<keyword evidence="10" id="KW-1185">Reference proteome</keyword>
<feature type="binding site" evidence="6">
    <location>
        <position position="4"/>
    </location>
    <ligand>
        <name>Zn(2+)</name>
        <dbReference type="ChEBI" id="CHEBI:29105"/>
    </ligand>
</feature>
<dbReference type="InterPro" id="IPR036236">
    <property type="entry name" value="Znf_C2H2_sf"/>
</dbReference>
<dbReference type="InterPro" id="IPR013087">
    <property type="entry name" value="Znf_C2H2_type"/>
</dbReference>
<protein>
    <submittedName>
        <fullName evidence="9">Uncharacterized protein</fullName>
    </submittedName>
</protein>
<feature type="domain" description="C2H2-type" evidence="7">
    <location>
        <begin position="229"/>
        <end position="256"/>
    </location>
</feature>
<dbReference type="EMBL" id="JAACXV010014231">
    <property type="protein sequence ID" value="KAF7269395.1"/>
    <property type="molecule type" value="Genomic_DNA"/>
</dbReference>
<feature type="domain" description="C2H2-type" evidence="7">
    <location>
        <begin position="200"/>
        <end position="228"/>
    </location>
</feature>
<dbReference type="SUPFAM" id="SSF57716">
    <property type="entry name" value="Glucocorticoid receptor-like (DNA-binding domain)"/>
    <property type="match status" value="1"/>
</dbReference>
<evidence type="ECO:0000256" key="4">
    <source>
        <dbReference type="ARBA" id="ARBA00022833"/>
    </source>
</evidence>
<dbReference type="PANTHER" id="PTHR24379">
    <property type="entry name" value="KRAB AND ZINC FINGER DOMAIN-CONTAINING"/>
    <property type="match status" value="1"/>
</dbReference>
<keyword evidence="3 5" id="KW-0863">Zinc-finger</keyword>
<evidence type="ECO:0000256" key="3">
    <source>
        <dbReference type="ARBA" id="ARBA00022771"/>
    </source>
</evidence>
<dbReference type="FunFam" id="3.30.160.60:FF:000534">
    <property type="entry name" value="zinc finger protein 674"/>
    <property type="match status" value="1"/>
</dbReference>
<feature type="domain" description="C2H2-type" evidence="7">
    <location>
        <begin position="369"/>
        <end position="395"/>
    </location>
</feature>
<feature type="binding site" evidence="6">
    <location>
        <position position="7"/>
    </location>
    <ligand>
        <name>Zn(2+)</name>
        <dbReference type="ChEBI" id="CHEBI:29105"/>
    </ligand>
</feature>
<feature type="domain" description="C2H2-type" evidence="7">
    <location>
        <begin position="284"/>
        <end position="312"/>
    </location>
</feature>
<evidence type="ECO:0000313" key="10">
    <source>
        <dbReference type="Proteomes" id="UP000625711"/>
    </source>
</evidence>
<dbReference type="GO" id="GO:0005634">
    <property type="term" value="C:nucleus"/>
    <property type="evidence" value="ECO:0007669"/>
    <property type="project" value="InterPro"/>
</dbReference>
<proteinExistence type="predicted"/>
<evidence type="ECO:0000259" key="8">
    <source>
        <dbReference type="PROSITE" id="PS51915"/>
    </source>
</evidence>